<dbReference type="SUPFAM" id="SSF46565">
    <property type="entry name" value="Chaperone J-domain"/>
    <property type="match status" value="1"/>
</dbReference>
<evidence type="ECO:0000256" key="5">
    <source>
        <dbReference type="ARBA" id="ARBA00022723"/>
    </source>
</evidence>
<dbReference type="InterPro" id="IPR036869">
    <property type="entry name" value="J_dom_sf"/>
</dbReference>
<dbReference type="InterPro" id="IPR002939">
    <property type="entry name" value="DnaJ_C"/>
</dbReference>
<evidence type="ECO:0000256" key="1">
    <source>
        <dbReference type="ARBA" id="ARBA00004496"/>
    </source>
</evidence>
<dbReference type="GO" id="GO:0042026">
    <property type="term" value="P:protein refolding"/>
    <property type="evidence" value="ECO:0007669"/>
    <property type="project" value="TreeGrafter"/>
</dbReference>
<dbReference type="PROSITE" id="PS51188">
    <property type="entry name" value="ZF_CR"/>
    <property type="match status" value="1"/>
</dbReference>
<keyword evidence="5 14" id="KW-0479">Metal-binding</keyword>
<feature type="binding site" evidence="14">
    <location>
        <position position="205"/>
    </location>
    <ligand>
        <name>Zn(2+)</name>
        <dbReference type="ChEBI" id="CHEBI:29105"/>
        <label>2</label>
    </ligand>
</feature>
<keyword evidence="19" id="KW-1185">Reference proteome</keyword>
<evidence type="ECO:0000259" key="17">
    <source>
        <dbReference type="PROSITE" id="PS51188"/>
    </source>
</evidence>
<dbReference type="AlphaFoldDB" id="A0A4R6QBE9"/>
<dbReference type="Pfam" id="PF01556">
    <property type="entry name" value="DnaJ_C"/>
    <property type="match status" value="1"/>
</dbReference>
<evidence type="ECO:0000313" key="19">
    <source>
        <dbReference type="Proteomes" id="UP000295500"/>
    </source>
</evidence>
<evidence type="ECO:0000256" key="8">
    <source>
        <dbReference type="ARBA" id="ARBA00022833"/>
    </source>
</evidence>
<comment type="cofactor">
    <cofactor evidence="14">
        <name>Zn(2+)</name>
        <dbReference type="ChEBI" id="CHEBI:29105"/>
    </cofactor>
    <text evidence="14">Binds 2 Zn(2+) ions per monomer.</text>
</comment>
<dbReference type="InterPro" id="IPR012724">
    <property type="entry name" value="DnaJ"/>
</dbReference>
<keyword evidence="3 14" id="KW-0963">Cytoplasm</keyword>
<feature type="binding site" evidence="14">
    <location>
        <position position="202"/>
    </location>
    <ligand>
        <name>Zn(2+)</name>
        <dbReference type="ChEBI" id="CHEBI:29105"/>
        <label>2</label>
    </ligand>
</feature>
<evidence type="ECO:0000256" key="6">
    <source>
        <dbReference type="ARBA" id="ARBA00022737"/>
    </source>
</evidence>
<feature type="zinc finger region" description="CR-type" evidence="15">
    <location>
        <begin position="146"/>
        <end position="228"/>
    </location>
</feature>
<dbReference type="PROSITE" id="PS00636">
    <property type="entry name" value="DNAJ_1"/>
    <property type="match status" value="1"/>
</dbReference>
<evidence type="ECO:0000313" key="18">
    <source>
        <dbReference type="EMBL" id="TDP59133.1"/>
    </source>
</evidence>
<feature type="binding site" evidence="14">
    <location>
        <position position="162"/>
    </location>
    <ligand>
        <name>Zn(2+)</name>
        <dbReference type="ChEBI" id="CHEBI:29105"/>
        <label>1</label>
    </ligand>
</feature>
<evidence type="ECO:0000256" key="9">
    <source>
        <dbReference type="ARBA" id="ARBA00023016"/>
    </source>
</evidence>
<evidence type="ECO:0000259" key="16">
    <source>
        <dbReference type="PROSITE" id="PS50076"/>
    </source>
</evidence>
<gene>
    <name evidence="14" type="primary">dnaJ</name>
    <name evidence="18" type="ORF">EV211_10466</name>
</gene>
<keyword evidence="8 14" id="KW-0862">Zinc</keyword>
<dbReference type="SUPFAM" id="SSF49493">
    <property type="entry name" value="HSP40/DnaJ peptide-binding domain"/>
    <property type="match status" value="2"/>
</dbReference>
<comment type="subunit">
    <text evidence="2 14">Homodimer.</text>
</comment>
<dbReference type="FunFam" id="2.10.230.10:FF:000002">
    <property type="entry name" value="Molecular chaperone DnaJ"/>
    <property type="match status" value="1"/>
</dbReference>
<keyword evidence="4 14" id="KW-0235">DNA replication</keyword>
<evidence type="ECO:0000256" key="4">
    <source>
        <dbReference type="ARBA" id="ARBA00022705"/>
    </source>
</evidence>
<keyword evidence="6 14" id="KW-0677">Repeat</keyword>
<comment type="subcellular location">
    <subcellularLocation>
        <location evidence="1 14">Cytoplasm</location>
    </subcellularLocation>
</comment>
<dbReference type="PANTHER" id="PTHR43096:SF48">
    <property type="entry name" value="CHAPERONE PROTEIN DNAJ"/>
    <property type="match status" value="1"/>
</dbReference>
<evidence type="ECO:0000256" key="14">
    <source>
        <dbReference type="HAMAP-Rule" id="MF_01152"/>
    </source>
</evidence>
<evidence type="ECO:0000256" key="10">
    <source>
        <dbReference type="ARBA" id="ARBA00023186"/>
    </source>
</evidence>
<dbReference type="GO" id="GO:0031072">
    <property type="term" value="F:heat shock protein binding"/>
    <property type="evidence" value="ECO:0007669"/>
    <property type="project" value="InterPro"/>
</dbReference>
<dbReference type="EMBL" id="SNXO01000004">
    <property type="protein sequence ID" value="TDP59133.1"/>
    <property type="molecule type" value="Genomic_DNA"/>
</dbReference>
<dbReference type="FunFam" id="2.60.260.20:FF:000004">
    <property type="entry name" value="Molecular chaperone DnaJ"/>
    <property type="match status" value="1"/>
</dbReference>
<dbReference type="InterPro" id="IPR001623">
    <property type="entry name" value="DnaJ_domain"/>
</dbReference>
<dbReference type="NCBIfam" id="TIGR02349">
    <property type="entry name" value="DnaJ_bact"/>
    <property type="match status" value="1"/>
</dbReference>
<evidence type="ECO:0000256" key="13">
    <source>
        <dbReference type="ARBA" id="ARBA00067609"/>
    </source>
</evidence>
<dbReference type="GO" id="GO:0051082">
    <property type="term" value="F:unfolded protein binding"/>
    <property type="evidence" value="ECO:0007669"/>
    <property type="project" value="UniProtKB-UniRule"/>
</dbReference>
<feature type="binding site" evidence="14">
    <location>
        <position position="176"/>
    </location>
    <ligand>
        <name>Zn(2+)</name>
        <dbReference type="ChEBI" id="CHEBI:29105"/>
        <label>2</label>
    </ligand>
</feature>
<accession>A0A4R6QBE9</accession>
<dbReference type="SMART" id="SM00271">
    <property type="entry name" value="DnaJ"/>
    <property type="match status" value="1"/>
</dbReference>
<dbReference type="GO" id="GO:0009408">
    <property type="term" value="P:response to heat"/>
    <property type="evidence" value="ECO:0007669"/>
    <property type="project" value="InterPro"/>
</dbReference>
<evidence type="ECO:0000256" key="3">
    <source>
        <dbReference type="ARBA" id="ARBA00022490"/>
    </source>
</evidence>
<dbReference type="CDD" id="cd10747">
    <property type="entry name" value="DnaJ_C"/>
    <property type="match status" value="1"/>
</dbReference>
<dbReference type="CDD" id="cd06257">
    <property type="entry name" value="DnaJ"/>
    <property type="match status" value="1"/>
</dbReference>
<evidence type="ECO:0000256" key="12">
    <source>
        <dbReference type="ARBA" id="ARBA00061004"/>
    </source>
</evidence>
<dbReference type="GO" id="GO:0006260">
    <property type="term" value="P:DNA replication"/>
    <property type="evidence" value="ECO:0007669"/>
    <property type="project" value="UniProtKB-KW"/>
</dbReference>
<dbReference type="RefSeq" id="WP_133527736.1">
    <property type="nucleotide sequence ID" value="NZ_SNXO01000004.1"/>
</dbReference>
<sequence>MADKRDYYEVLGLKKGATEDEIKKAFRKSALKYHPDRNPGDKEAEEKFKEVNEAYSILSDPDKKNKYDRFGFAGVDPNAGFGGGGAGGFGGFGGEGGFDDIFNMFGGMFGGGFGNQGGNAGRRNGPAKGRDLQQNITIDFKEAVFGTKKTLTVTKYVQCPKCKGEGAAPGTKKRTCPKCGGSGQVRSVQQTPFGQFQTSAPCPDCGGKGTIIDTPCPDCHGSGKVKKTIKISVDIPAGVDTDSVIPIRGQGEPGENGGPNGDFYVVISVRPDTLFKRDRDNLYIDIPIAFHQAALGDEITVPTMDGKVAYKVPAGTQPGTVFRLKGKGVRNVRNGRMGDLYVKVNLEVPTKLNGEQKKAIKTMGEKVDQGCYQKKSGFAQKMKDFFA</sequence>
<feature type="domain" description="J" evidence="16">
    <location>
        <begin position="6"/>
        <end position="71"/>
    </location>
</feature>
<keyword evidence="7 14" id="KW-0863">Zinc-finger</keyword>
<dbReference type="OrthoDB" id="9779889at2"/>
<dbReference type="InterPro" id="IPR001305">
    <property type="entry name" value="HSP_DnaJ_Cys-rich_dom"/>
</dbReference>
<dbReference type="InterPro" id="IPR018253">
    <property type="entry name" value="DnaJ_domain_CS"/>
</dbReference>
<dbReference type="GO" id="GO:0005737">
    <property type="term" value="C:cytoplasm"/>
    <property type="evidence" value="ECO:0007669"/>
    <property type="project" value="UniProtKB-SubCell"/>
</dbReference>
<dbReference type="InterPro" id="IPR008971">
    <property type="entry name" value="HSP40/DnaJ_pept-bd"/>
</dbReference>
<evidence type="ECO:0000256" key="7">
    <source>
        <dbReference type="ARBA" id="ARBA00022771"/>
    </source>
</evidence>
<comment type="caution">
    <text evidence="18">The sequence shown here is derived from an EMBL/GenBank/DDBJ whole genome shotgun (WGS) entry which is preliminary data.</text>
</comment>
<feature type="binding site" evidence="14">
    <location>
        <position position="216"/>
    </location>
    <ligand>
        <name>Zn(2+)</name>
        <dbReference type="ChEBI" id="CHEBI:29105"/>
        <label>1</label>
    </ligand>
</feature>
<dbReference type="Pfam" id="PF00684">
    <property type="entry name" value="DnaJ_CXXCXGXG"/>
    <property type="match status" value="1"/>
</dbReference>
<dbReference type="Gene3D" id="1.10.287.110">
    <property type="entry name" value="DnaJ domain"/>
    <property type="match status" value="1"/>
</dbReference>
<feature type="repeat" description="CXXCXGXG motif" evidence="14">
    <location>
        <begin position="176"/>
        <end position="183"/>
    </location>
</feature>
<evidence type="ECO:0000256" key="15">
    <source>
        <dbReference type="PROSITE-ProRule" id="PRU00546"/>
    </source>
</evidence>
<proteinExistence type="inferred from homology"/>
<keyword evidence="10 14" id="KW-0143">Chaperone</keyword>
<dbReference type="FunFam" id="1.10.287.110:FF:000034">
    <property type="entry name" value="Chaperone protein DnaJ"/>
    <property type="match status" value="1"/>
</dbReference>
<dbReference type="Proteomes" id="UP000295500">
    <property type="component" value="Unassembled WGS sequence"/>
</dbReference>
<dbReference type="SUPFAM" id="SSF57938">
    <property type="entry name" value="DnaJ/Hsp40 cysteine-rich domain"/>
    <property type="match status" value="1"/>
</dbReference>
<feature type="binding site" evidence="14">
    <location>
        <position position="219"/>
    </location>
    <ligand>
        <name>Zn(2+)</name>
        <dbReference type="ChEBI" id="CHEBI:29105"/>
        <label>1</label>
    </ligand>
</feature>
<feature type="repeat" description="CXXCXGXG motif" evidence="14">
    <location>
        <begin position="159"/>
        <end position="166"/>
    </location>
</feature>
<dbReference type="Gene3D" id="2.10.230.10">
    <property type="entry name" value="Heat shock protein DnaJ, cysteine-rich domain"/>
    <property type="match status" value="1"/>
</dbReference>
<dbReference type="GO" id="GO:0005524">
    <property type="term" value="F:ATP binding"/>
    <property type="evidence" value="ECO:0007669"/>
    <property type="project" value="InterPro"/>
</dbReference>
<feature type="repeat" description="CXXCXGXG motif" evidence="14">
    <location>
        <begin position="216"/>
        <end position="223"/>
    </location>
</feature>
<keyword evidence="9 14" id="KW-0346">Stress response</keyword>
<dbReference type="CDD" id="cd10719">
    <property type="entry name" value="DnaJ_zf"/>
    <property type="match status" value="1"/>
</dbReference>
<dbReference type="PANTHER" id="PTHR43096">
    <property type="entry name" value="DNAJ HOMOLOG 1, MITOCHONDRIAL-RELATED"/>
    <property type="match status" value="1"/>
</dbReference>
<reference evidence="18 19" key="1">
    <citation type="submission" date="2019-03" db="EMBL/GenBank/DDBJ databases">
        <title>Genomic Encyclopedia of Type Strains, Phase IV (KMG-IV): sequencing the most valuable type-strain genomes for metagenomic binning, comparative biology and taxonomic classification.</title>
        <authorList>
            <person name="Goeker M."/>
        </authorList>
    </citation>
    <scope>NUCLEOTIDE SEQUENCE [LARGE SCALE GENOMIC DNA]</scope>
    <source>
        <strain evidence="18 19">DSM 28287</strain>
    </source>
</reference>
<dbReference type="NCBIfam" id="NF008035">
    <property type="entry name" value="PRK10767.1"/>
    <property type="match status" value="1"/>
</dbReference>
<dbReference type="PRINTS" id="PR00625">
    <property type="entry name" value="JDOMAIN"/>
</dbReference>
<feature type="binding site" evidence="14">
    <location>
        <position position="159"/>
    </location>
    <ligand>
        <name>Zn(2+)</name>
        <dbReference type="ChEBI" id="CHEBI:29105"/>
        <label>1</label>
    </ligand>
</feature>
<evidence type="ECO:0000256" key="11">
    <source>
        <dbReference type="ARBA" id="ARBA00053423"/>
    </source>
</evidence>
<dbReference type="HAMAP" id="MF_01152">
    <property type="entry name" value="DnaJ"/>
    <property type="match status" value="1"/>
</dbReference>
<organism evidence="18 19">
    <name type="scientific">Aminicella lysinilytica</name>
    <dbReference type="NCBI Taxonomy" id="433323"/>
    <lineage>
        <taxon>Bacteria</taxon>
        <taxon>Bacillati</taxon>
        <taxon>Bacillota</taxon>
        <taxon>Clostridia</taxon>
        <taxon>Peptostreptococcales</taxon>
        <taxon>Anaerovoracaceae</taxon>
        <taxon>Aminicella</taxon>
    </lineage>
</organism>
<comment type="similarity">
    <text evidence="12 14">Belongs to the DnaJ family.</text>
</comment>
<evidence type="ECO:0000256" key="2">
    <source>
        <dbReference type="ARBA" id="ARBA00011738"/>
    </source>
</evidence>
<dbReference type="GO" id="GO:0008270">
    <property type="term" value="F:zinc ion binding"/>
    <property type="evidence" value="ECO:0007669"/>
    <property type="project" value="UniProtKB-UniRule"/>
</dbReference>
<comment type="domain">
    <text evidence="14">The J domain is necessary and sufficient to stimulate DnaK ATPase activity. Zinc center 1 plays an important role in the autonomous, DnaK-independent chaperone activity of DnaJ. Zinc center 2 is essential for interaction with DnaK and for DnaJ activity.</text>
</comment>
<dbReference type="Pfam" id="PF00226">
    <property type="entry name" value="DnaJ"/>
    <property type="match status" value="1"/>
</dbReference>
<feature type="repeat" description="CXXCXGXG motif" evidence="14">
    <location>
        <begin position="202"/>
        <end position="209"/>
    </location>
</feature>
<comment type="function">
    <text evidence="11 14">Participates actively in the response to hyperosmotic and heat shock by preventing the aggregation of stress-denatured proteins and by disaggregating proteins, also in an autonomous, DnaK-independent fashion. Unfolded proteins bind initially to DnaJ; upon interaction with the DnaJ-bound protein, DnaK hydrolyzes its bound ATP, resulting in the formation of a stable complex. GrpE releases ADP from DnaK; ATP binding to DnaK triggers the release of the substrate protein, thus completing the reaction cycle. Several rounds of ATP-dependent interactions between DnaJ, DnaK and GrpE are required for fully efficient folding. Also involved, together with DnaK and GrpE, in the DNA replication of plasmids through activation of initiation proteins.</text>
</comment>
<dbReference type="PROSITE" id="PS50076">
    <property type="entry name" value="DNAJ_2"/>
    <property type="match status" value="1"/>
</dbReference>
<name>A0A4R6QBE9_9FIRM</name>
<dbReference type="InterPro" id="IPR036410">
    <property type="entry name" value="HSP_DnaJ_Cys-rich_dom_sf"/>
</dbReference>
<protein>
    <recommendedName>
        <fullName evidence="13 14">Chaperone protein DnaJ</fullName>
    </recommendedName>
</protein>
<feature type="binding site" evidence="14">
    <location>
        <position position="179"/>
    </location>
    <ligand>
        <name>Zn(2+)</name>
        <dbReference type="ChEBI" id="CHEBI:29105"/>
        <label>2</label>
    </ligand>
</feature>
<dbReference type="Gene3D" id="2.60.260.20">
    <property type="entry name" value="Urease metallochaperone UreE, N-terminal domain"/>
    <property type="match status" value="2"/>
</dbReference>
<feature type="domain" description="CR-type" evidence="17">
    <location>
        <begin position="146"/>
        <end position="228"/>
    </location>
</feature>